<dbReference type="Gene3D" id="3.40.630.10">
    <property type="entry name" value="Zn peptidases"/>
    <property type="match status" value="1"/>
</dbReference>
<dbReference type="Gene3D" id="3.30.70.360">
    <property type="match status" value="1"/>
</dbReference>
<evidence type="ECO:0000259" key="3">
    <source>
        <dbReference type="Pfam" id="PF07687"/>
    </source>
</evidence>
<protein>
    <recommendedName>
        <fullName evidence="1">Peptidase M20 domain-containing protein 2</fullName>
    </recommendedName>
</protein>
<dbReference type="InterPro" id="IPR011650">
    <property type="entry name" value="Peptidase_M20_dimer"/>
</dbReference>
<dbReference type="PANTHER" id="PTHR30575:SF0">
    <property type="entry name" value="XAA-ARG DIPEPTIDASE"/>
    <property type="match status" value="1"/>
</dbReference>
<proteinExistence type="inferred from homology"/>
<name>A0ABU2H489_9ACTN</name>
<evidence type="ECO:0000256" key="2">
    <source>
        <dbReference type="SAM" id="MobiDB-lite"/>
    </source>
</evidence>
<dbReference type="SUPFAM" id="SSF53187">
    <property type="entry name" value="Zn-dependent exopeptidases"/>
    <property type="match status" value="1"/>
</dbReference>
<dbReference type="PANTHER" id="PTHR30575">
    <property type="entry name" value="PEPTIDASE M20"/>
    <property type="match status" value="1"/>
</dbReference>
<dbReference type="InterPro" id="IPR017144">
    <property type="entry name" value="Xaa-Arg_dipeptidase"/>
</dbReference>
<evidence type="ECO:0000256" key="1">
    <source>
        <dbReference type="PIRNR" id="PIRNR037226"/>
    </source>
</evidence>
<feature type="domain" description="Peptidase M20 dimerisation" evidence="3">
    <location>
        <begin position="173"/>
        <end position="262"/>
    </location>
</feature>
<organism evidence="4 5">
    <name type="scientific">Lipingzhangella rawalii</name>
    <dbReference type="NCBI Taxonomy" id="2055835"/>
    <lineage>
        <taxon>Bacteria</taxon>
        <taxon>Bacillati</taxon>
        <taxon>Actinomycetota</taxon>
        <taxon>Actinomycetes</taxon>
        <taxon>Streptosporangiales</taxon>
        <taxon>Nocardiopsidaceae</taxon>
        <taxon>Lipingzhangella</taxon>
    </lineage>
</organism>
<dbReference type="Pfam" id="PF07687">
    <property type="entry name" value="M20_dimer"/>
    <property type="match status" value="1"/>
</dbReference>
<accession>A0ABU2H489</accession>
<comment type="caution">
    <text evidence="4">The sequence shown here is derived from an EMBL/GenBank/DDBJ whole genome shotgun (WGS) entry which is preliminary data.</text>
</comment>
<dbReference type="InterPro" id="IPR036264">
    <property type="entry name" value="Bact_exopeptidase_dim_dom"/>
</dbReference>
<dbReference type="EMBL" id="JAVLVT010000003">
    <property type="protein sequence ID" value="MDS1270106.1"/>
    <property type="molecule type" value="Genomic_DNA"/>
</dbReference>
<dbReference type="InterPro" id="IPR017439">
    <property type="entry name" value="Amidohydrolase"/>
</dbReference>
<dbReference type="Pfam" id="PF01546">
    <property type="entry name" value="Peptidase_M20"/>
    <property type="match status" value="1"/>
</dbReference>
<sequence>MILPQTDVQHITTQVQRYRDTLVQLSHDIHAEPELAFAEYRSARKVTEVLAEAGFEVEPGVAGLDTAFTASVGTSDLVVALCAEYDALPEIGHACGHNIIAAASTGAALALRDLATDLDITVRVVGTPAEEQGGGKQLMLDAGVFDDVAMAMMVHPGPDERCAPTSLACTDITVTYTGRESHAAMAPHLGVNAADAMTVAQAAIGLARQQLEPGQQVHGFTTAGGTASNVIPAHTAAEYLLRAPDAEALQRLYDRMHACFQAGALASGAELALHQPSPPYANLTPDAWLARAYHTAIHTTGRTPAHPAEEPDPPLGSTDMGNVSQVLPSIHPTIHIDSGTAVNHQPEFTDACASPSADQAVCDGARALAHTAALAARDEAQRARLRAGVRARRATGG</sequence>
<keyword evidence="5" id="KW-1185">Reference proteome</keyword>
<dbReference type="InterPro" id="IPR052030">
    <property type="entry name" value="Peptidase_M20/M20A_hydrolases"/>
</dbReference>
<dbReference type="SUPFAM" id="SSF55031">
    <property type="entry name" value="Bacterial exopeptidase dimerisation domain"/>
    <property type="match status" value="1"/>
</dbReference>
<comment type="similarity">
    <text evidence="1">Belongs to the peptidase M20A family.</text>
</comment>
<evidence type="ECO:0000313" key="4">
    <source>
        <dbReference type="EMBL" id="MDS1270106.1"/>
    </source>
</evidence>
<gene>
    <name evidence="4" type="ORF">RIF23_07345</name>
</gene>
<dbReference type="Proteomes" id="UP001250214">
    <property type="component" value="Unassembled WGS sequence"/>
</dbReference>
<dbReference type="PIRSF" id="PIRSF037226">
    <property type="entry name" value="Amidohydrolase_ACY1L2_prd"/>
    <property type="match status" value="1"/>
</dbReference>
<dbReference type="InterPro" id="IPR002933">
    <property type="entry name" value="Peptidase_M20"/>
</dbReference>
<feature type="region of interest" description="Disordered" evidence="2">
    <location>
        <begin position="301"/>
        <end position="321"/>
    </location>
</feature>
<reference evidence="5" key="1">
    <citation type="submission" date="2023-07" db="EMBL/GenBank/DDBJ databases">
        <title>Novel species in the genus Lipingzhangella isolated from Sambhar Salt Lake.</title>
        <authorList>
            <person name="Jiya N."/>
            <person name="Kajale S."/>
            <person name="Sharma A."/>
        </authorList>
    </citation>
    <scope>NUCLEOTIDE SEQUENCE [LARGE SCALE GENOMIC DNA]</scope>
    <source>
        <strain evidence="5">LS1_29</strain>
    </source>
</reference>
<dbReference type="NCBIfam" id="TIGR01891">
    <property type="entry name" value="amidohydrolases"/>
    <property type="match status" value="1"/>
</dbReference>
<evidence type="ECO:0000313" key="5">
    <source>
        <dbReference type="Proteomes" id="UP001250214"/>
    </source>
</evidence>
<dbReference type="RefSeq" id="WP_310911646.1">
    <property type="nucleotide sequence ID" value="NZ_JAVLVT010000003.1"/>
</dbReference>